<dbReference type="InterPro" id="IPR010982">
    <property type="entry name" value="Lambda_DNA-bd_dom_sf"/>
</dbReference>
<sequence length="105" mass="12195">MEKLMLLPTIKKFIWNEFMEPLNISVKKMAHDIDVPETGIQHVLAGKKEVSAELSIKLGKYFGVSDDIFFNIQKDIDMRKAKRMNQKSFNKIKPFPRKKNNISLA</sequence>
<gene>
    <name evidence="3" type="ORF">JEM47_02675</name>
</gene>
<name>A0ABS1LT49_9LACO</name>
<dbReference type="PANTHER" id="PTHR36924:SF1">
    <property type="entry name" value="ANTITOXIN HIGA-1"/>
    <property type="match status" value="1"/>
</dbReference>
<evidence type="ECO:0000313" key="3">
    <source>
        <dbReference type="EMBL" id="MBL1071428.1"/>
    </source>
</evidence>
<evidence type="ECO:0000256" key="1">
    <source>
        <dbReference type="ARBA" id="ARBA00023125"/>
    </source>
</evidence>
<dbReference type="SUPFAM" id="SSF47413">
    <property type="entry name" value="lambda repressor-like DNA-binding domains"/>
    <property type="match status" value="1"/>
</dbReference>
<evidence type="ECO:0000259" key="2">
    <source>
        <dbReference type="PROSITE" id="PS50943"/>
    </source>
</evidence>
<dbReference type="PANTHER" id="PTHR36924">
    <property type="entry name" value="ANTITOXIN HIGA-1"/>
    <property type="match status" value="1"/>
</dbReference>
<evidence type="ECO:0000313" key="4">
    <source>
        <dbReference type="Proteomes" id="UP000640912"/>
    </source>
</evidence>
<keyword evidence="4" id="KW-1185">Reference proteome</keyword>
<dbReference type="InterPro" id="IPR001387">
    <property type="entry name" value="Cro/C1-type_HTH"/>
</dbReference>
<dbReference type="EMBL" id="JAEHNR010000019">
    <property type="protein sequence ID" value="MBL1071428.1"/>
    <property type="molecule type" value="Genomic_DNA"/>
</dbReference>
<organism evidence="3 4">
    <name type="scientific">Lactobacillus kitasatonis</name>
    <dbReference type="NCBI Taxonomy" id="237446"/>
    <lineage>
        <taxon>Bacteria</taxon>
        <taxon>Bacillati</taxon>
        <taxon>Bacillota</taxon>
        <taxon>Bacilli</taxon>
        <taxon>Lactobacillales</taxon>
        <taxon>Lactobacillaceae</taxon>
        <taxon>Lactobacillus</taxon>
    </lineage>
</organism>
<dbReference type="NCBIfam" id="TIGR02607">
    <property type="entry name" value="antidote_HigA"/>
    <property type="match status" value="1"/>
</dbReference>
<keyword evidence="1" id="KW-0238">DNA-binding</keyword>
<proteinExistence type="predicted"/>
<dbReference type="Pfam" id="PF01381">
    <property type="entry name" value="HTH_3"/>
    <property type="match status" value="1"/>
</dbReference>
<accession>A0ABS1LT49</accession>
<dbReference type="Proteomes" id="UP000640912">
    <property type="component" value="Unassembled WGS sequence"/>
</dbReference>
<dbReference type="Gene3D" id="1.10.260.40">
    <property type="entry name" value="lambda repressor-like DNA-binding domains"/>
    <property type="match status" value="1"/>
</dbReference>
<protein>
    <submittedName>
        <fullName evidence="3">HigA family addiction module antidote protein</fullName>
    </submittedName>
</protein>
<dbReference type="PROSITE" id="PS50943">
    <property type="entry name" value="HTH_CROC1"/>
    <property type="match status" value="1"/>
</dbReference>
<dbReference type="RefSeq" id="WP_202017627.1">
    <property type="nucleotide sequence ID" value="NZ_JAEHNR010000019.1"/>
</dbReference>
<feature type="domain" description="HTH cro/C1-type" evidence="2">
    <location>
        <begin position="22"/>
        <end position="69"/>
    </location>
</feature>
<dbReference type="InterPro" id="IPR013430">
    <property type="entry name" value="Toxin_antidote_HigA"/>
</dbReference>
<comment type="caution">
    <text evidence="3">The sequence shown here is derived from an EMBL/GenBank/DDBJ whole genome shotgun (WGS) entry which is preliminary data.</text>
</comment>
<reference evidence="3 4" key="1">
    <citation type="journal article" date="2021" name="Microorganisms">
        <title>Dual Inhibition of Salmonella enterica and Clostridium perfringens by New Probiotic Candidates Isolated from Chicken Intestinal Mucosa.</title>
        <authorList>
            <person name="Lone A."/>
            <person name="Mottawea W."/>
            <person name="Ait Chait Y."/>
            <person name="Hammami R."/>
        </authorList>
    </citation>
    <scope>NUCLEOTIDE SEQUENCE [LARGE SCALE GENOMIC DNA]</scope>
    <source>
        <strain evidence="3 4">A12</strain>
    </source>
</reference>